<comment type="caution">
    <text evidence="2">The sequence shown here is derived from an EMBL/GenBank/DDBJ whole genome shotgun (WGS) entry which is preliminary data.</text>
</comment>
<dbReference type="PANTHER" id="PTHR10900">
    <property type="entry name" value="PERIOSTIN-RELATED"/>
    <property type="match status" value="1"/>
</dbReference>
<dbReference type="SUPFAM" id="SSF82153">
    <property type="entry name" value="FAS1 domain"/>
    <property type="match status" value="1"/>
</dbReference>
<proteinExistence type="predicted"/>
<dbReference type="InterPro" id="IPR050904">
    <property type="entry name" value="Adhesion/Biosynth-related"/>
</dbReference>
<dbReference type="RefSeq" id="WP_126557528.1">
    <property type="nucleotide sequence ID" value="NZ_BIFS01000002.1"/>
</dbReference>
<dbReference type="Pfam" id="PF02469">
    <property type="entry name" value="Fasciclin"/>
    <property type="match status" value="1"/>
</dbReference>
<evidence type="ECO:0000313" key="2">
    <source>
        <dbReference type="EMBL" id="GCE24283.1"/>
    </source>
</evidence>
<dbReference type="PROSITE" id="PS50213">
    <property type="entry name" value="FAS1"/>
    <property type="match status" value="1"/>
</dbReference>
<accession>A0A402AYY0</accession>
<dbReference type="AlphaFoldDB" id="A0A402AYY0"/>
<dbReference type="InterPro" id="IPR036378">
    <property type="entry name" value="FAS1_dom_sf"/>
</dbReference>
<feature type="domain" description="FAS1" evidence="1">
    <location>
        <begin position="4"/>
        <end position="153"/>
    </location>
</feature>
<dbReference type="InterPro" id="IPR000782">
    <property type="entry name" value="FAS1_domain"/>
</dbReference>
<organism evidence="2 3">
    <name type="scientific">Dictyobacter kobayashii</name>
    <dbReference type="NCBI Taxonomy" id="2014872"/>
    <lineage>
        <taxon>Bacteria</taxon>
        <taxon>Bacillati</taxon>
        <taxon>Chloroflexota</taxon>
        <taxon>Ktedonobacteria</taxon>
        <taxon>Ktedonobacterales</taxon>
        <taxon>Dictyobacteraceae</taxon>
        <taxon>Dictyobacter</taxon>
    </lineage>
</organism>
<sequence>MEDIDDILLSRKTAFTFNVLHTLLDASGRDVELQNYADSFTVFAPPDEAFGRLKVKTPFDLMQDIDKLNLLLTFHMVPLKLMQADLLQLLREQAAVGVTGTGRESRPTLELGTISGHPLHVRMLEHLMVEHARVLQADVTTDNGVVHIINRILWPPGLSEESFHGNVPFHTAV</sequence>
<evidence type="ECO:0000259" key="1">
    <source>
        <dbReference type="PROSITE" id="PS50213"/>
    </source>
</evidence>
<dbReference type="Proteomes" id="UP000287188">
    <property type="component" value="Unassembled WGS sequence"/>
</dbReference>
<name>A0A402AYY0_9CHLR</name>
<dbReference type="PANTHER" id="PTHR10900:SF77">
    <property type="entry name" value="FI19380P1"/>
    <property type="match status" value="1"/>
</dbReference>
<keyword evidence="3" id="KW-1185">Reference proteome</keyword>
<dbReference type="SMART" id="SM00554">
    <property type="entry name" value="FAS1"/>
    <property type="match status" value="1"/>
</dbReference>
<evidence type="ECO:0000313" key="3">
    <source>
        <dbReference type="Proteomes" id="UP000287188"/>
    </source>
</evidence>
<protein>
    <recommendedName>
        <fullName evidence="1">FAS1 domain-containing protein</fullName>
    </recommendedName>
</protein>
<dbReference type="EMBL" id="BIFS01000002">
    <property type="protein sequence ID" value="GCE24283.1"/>
    <property type="molecule type" value="Genomic_DNA"/>
</dbReference>
<dbReference type="Gene3D" id="2.30.180.10">
    <property type="entry name" value="FAS1 domain"/>
    <property type="match status" value="1"/>
</dbReference>
<reference evidence="3" key="1">
    <citation type="submission" date="2018-12" db="EMBL/GenBank/DDBJ databases">
        <title>Tengunoibacter tsumagoiensis gen. nov., sp. nov., Dictyobacter kobayashii sp. nov., D. alpinus sp. nov., and D. joshuensis sp. nov. and description of Dictyobacteraceae fam. nov. within the order Ktedonobacterales isolated from Tengu-no-mugimeshi.</title>
        <authorList>
            <person name="Wang C.M."/>
            <person name="Zheng Y."/>
            <person name="Sakai Y."/>
            <person name="Toyoda A."/>
            <person name="Minakuchi Y."/>
            <person name="Abe K."/>
            <person name="Yokota A."/>
            <person name="Yabe S."/>
        </authorList>
    </citation>
    <scope>NUCLEOTIDE SEQUENCE [LARGE SCALE GENOMIC DNA]</scope>
    <source>
        <strain evidence="3">Uno11</strain>
    </source>
</reference>
<gene>
    <name evidence="2" type="ORF">KDK_80830</name>
</gene>
<dbReference type="OrthoDB" id="9800666at2"/>